<evidence type="ECO:0000256" key="2">
    <source>
        <dbReference type="ARBA" id="ARBA00009681"/>
    </source>
</evidence>
<evidence type="ECO:0000256" key="5">
    <source>
        <dbReference type="ARBA" id="ARBA00023159"/>
    </source>
</evidence>
<gene>
    <name evidence="12" type="ORF">NTJ_12879</name>
</gene>
<dbReference type="SUPFAM" id="SSF47676">
    <property type="entry name" value="Conserved domain common to transcription factors TFIIS, elongin A, CRSP70"/>
    <property type="match status" value="1"/>
</dbReference>
<keyword evidence="6" id="KW-0804">Transcription</keyword>
<accession>A0ABN7B6N2</accession>
<evidence type="ECO:0000256" key="9">
    <source>
        <dbReference type="PROSITE-ProRule" id="PRU00649"/>
    </source>
</evidence>
<feature type="region of interest" description="Disordered" evidence="10">
    <location>
        <begin position="308"/>
        <end position="327"/>
    </location>
</feature>
<evidence type="ECO:0000256" key="7">
    <source>
        <dbReference type="ARBA" id="ARBA00023242"/>
    </source>
</evidence>
<evidence type="ECO:0000256" key="3">
    <source>
        <dbReference type="ARBA" id="ARBA00019686"/>
    </source>
</evidence>
<keyword evidence="13" id="KW-1185">Reference proteome</keyword>
<feature type="region of interest" description="Disordered" evidence="10">
    <location>
        <begin position="102"/>
        <end position="123"/>
    </location>
</feature>
<keyword evidence="5" id="KW-0010">Activator</keyword>
<evidence type="ECO:0000313" key="12">
    <source>
        <dbReference type="EMBL" id="BET00063.1"/>
    </source>
</evidence>
<dbReference type="Gene3D" id="1.20.930.10">
    <property type="entry name" value="Conserved domain common to transcription factors TFIIS, elongin A, CRSP70"/>
    <property type="match status" value="1"/>
</dbReference>
<evidence type="ECO:0000256" key="1">
    <source>
        <dbReference type="ARBA" id="ARBA00004123"/>
    </source>
</evidence>
<dbReference type="PANTHER" id="PTHR15201:SF1">
    <property type="entry name" value="MEDIATOR OF RNA POLYMERASE II TRANSCRIPTION SUBUNIT 26"/>
    <property type="match status" value="1"/>
</dbReference>
<dbReference type="Proteomes" id="UP001307889">
    <property type="component" value="Chromosome 11"/>
</dbReference>
<dbReference type="InterPro" id="IPR042376">
    <property type="entry name" value="MED26"/>
</dbReference>
<dbReference type="PROSITE" id="PS51319">
    <property type="entry name" value="TFIIS_N"/>
    <property type="match status" value="1"/>
</dbReference>
<dbReference type="SMART" id="SM00509">
    <property type="entry name" value="TFS2N"/>
    <property type="match status" value="1"/>
</dbReference>
<comment type="subcellular location">
    <subcellularLocation>
        <location evidence="1 9">Nucleus</location>
    </subcellularLocation>
</comment>
<comment type="similarity">
    <text evidence="2">Belongs to the Mediator complex subunit 26 family.</text>
</comment>
<proteinExistence type="inferred from homology"/>
<feature type="compositionally biased region" description="Basic residues" evidence="10">
    <location>
        <begin position="261"/>
        <end position="279"/>
    </location>
</feature>
<dbReference type="InterPro" id="IPR003617">
    <property type="entry name" value="TFIIS/CRSP70_N_sub"/>
</dbReference>
<evidence type="ECO:0000313" key="13">
    <source>
        <dbReference type="Proteomes" id="UP001307889"/>
    </source>
</evidence>
<evidence type="ECO:0000256" key="6">
    <source>
        <dbReference type="ARBA" id="ARBA00023163"/>
    </source>
</evidence>
<feature type="compositionally biased region" description="Low complexity" evidence="10">
    <location>
        <begin position="103"/>
        <end position="121"/>
    </location>
</feature>
<dbReference type="InterPro" id="IPR035441">
    <property type="entry name" value="TFIIS/LEDGF_dom_sf"/>
</dbReference>
<reference evidence="12 13" key="1">
    <citation type="submission" date="2023-09" db="EMBL/GenBank/DDBJ databases">
        <title>Nesidiocoris tenuis whole genome shotgun sequence.</title>
        <authorList>
            <person name="Shibata T."/>
            <person name="Shimoda M."/>
            <person name="Kobayashi T."/>
            <person name="Uehara T."/>
        </authorList>
    </citation>
    <scope>NUCLEOTIDE SEQUENCE [LARGE SCALE GENOMIC DNA]</scope>
    <source>
        <strain evidence="12 13">Japan</strain>
    </source>
</reference>
<evidence type="ECO:0000256" key="10">
    <source>
        <dbReference type="SAM" id="MobiDB-lite"/>
    </source>
</evidence>
<keyword evidence="7 9" id="KW-0539">Nucleus</keyword>
<evidence type="ECO:0000259" key="11">
    <source>
        <dbReference type="PROSITE" id="PS51319"/>
    </source>
</evidence>
<sequence length="500" mass="53591">MQHSPFEIKNRLLRAVDEEYNVVDMGTVLEIVTILEKTPITKEALETTRLGRYINELRRKTKNESLAKRAKDLVRRWRDLILPQAEGGGGVTSVTAEVSAQNGARTTVAPPAGAGGTVASTNASKRNASGSAAVSSMPVSAIPGAASGVPTGAASAYRSHSISPATSLPASDRSLPVSPALSSSRSADAVPRTHASNKRLRKEGQPSSLSASPELPPAKKPKTQTDGPADEPAPIARQNGDHYEPEDVGSDVEIVSVTPAKQKKEKKAPKDRTKKKKKDKGGNRDIVKENIASIARLHKVKTTEELLAGLKQPRGSDNCGLPSEDVEKNKSEHIVKYLKSQSENDEDALVDVEGRSDVEEEAKSVQPAVKSVKIKKSKNKEKKSFSVSLSSAGASGGASAPKSTFATPEEILARLPPLDISSIDWTVDETPDDETVAFKTTTDVTDADVDRILNQHVEGLNGNFEQLEPGGERVFREWHEVYTATSSGTPLHILPYVVID</sequence>
<protein>
    <recommendedName>
        <fullName evidence="3">Mediator of RNA polymerase II transcription subunit 26</fullName>
    </recommendedName>
    <alternativeName>
        <fullName evidence="8">Mediator complex subunit 26</fullName>
    </alternativeName>
</protein>
<organism evidence="12 13">
    <name type="scientific">Nesidiocoris tenuis</name>
    <dbReference type="NCBI Taxonomy" id="355587"/>
    <lineage>
        <taxon>Eukaryota</taxon>
        <taxon>Metazoa</taxon>
        <taxon>Ecdysozoa</taxon>
        <taxon>Arthropoda</taxon>
        <taxon>Hexapoda</taxon>
        <taxon>Insecta</taxon>
        <taxon>Pterygota</taxon>
        <taxon>Neoptera</taxon>
        <taxon>Paraneoptera</taxon>
        <taxon>Hemiptera</taxon>
        <taxon>Heteroptera</taxon>
        <taxon>Panheteroptera</taxon>
        <taxon>Cimicomorpha</taxon>
        <taxon>Miridae</taxon>
        <taxon>Dicyphina</taxon>
        <taxon>Nesidiocoris</taxon>
    </lineage>
</organism>
<dbReference type="InterPro" id="IPR017923">
    <property type="entry name" value="TFIIS_N"/>
</dbReference>
<dbReference type="PANTHER" id="PTHR15201">
    <property type="entry name" value="CRSP70"/>
    <property type="match status" value="1"/>
</dbReference>
<evidence type="ECO:0000256" key="8">
    <source>
        <dbReference type="ARBA" id="ARBA00031968"/>
    </source>
</evidence>
<dbReference type="CDD" id="cd00183">
    <property type="entry name" value="TFIIS_I"/>
    <property type="match status" value="1"/>
</dbReference>
<dbReference type="EMBL" id="AP028919">
    <property type="protein sequence ID" value="BET00063.1"/>
    <property type="molecule type" value="Genomic_DNA"/>
</dbReference>
<feature type="region of interest" description="Disordered" evidence="10">
    <location>
        <begin position="163"/>
        <end position="287"/>
    </location>
</feature>
<keyword evidence="4" id="KW-0805">Transcription regulation</keyword>
<evidence type="ECO:0000256" key="4">
    <source>
        <dbReference type="ARBA" id="ARBA00023015"/>
    </source>
</evidence>
<name>A0ABN7B6N2_9HEMI</name>
<dbReference type="Pfam" id="PF08711">
    <property type="entry name" value="Med26"/>
    <property type="match status" value="1"/>
</dbReference>
<feature type="domain" description="TFIIS N-terminal" evidence="11">
    <location>
        <begin position="7"/>
        <end position="84"/>
    </location>
</feature>